<evidence type="ECO:0000313" key="4">
    <source>
        <dbReference type="WBParaSite" id="GPUH_0001980001-mRNA-1"/>
    </source>
</evidence>
<gene>
    <name evidence="2" type="ORF">GPUH_LOCUS19775</name>
</gene>
<evidence type="ECO:0000313" key="3">
    <source>
        <dbReference type="Proteomes" id="UP000271098"/>
    </source>
</evidence>
<keyword evidence="3" id="KW-1185">Reference proteome</keyword>
<protein>
    <submittedName>
        <fullName evidence="4">DUF4200 domain-containing protein</fullName>
    </submittedName>
</protein>
<accession>A0A183EFN4</accession>
<dbReference type="AlphaFoldDB" id="A0A183EFN4"/>
<keyword evidence="1" id="KW-0175">Coiled coil</keyword>
<proteinExistence type="predicted"/>
<evidence type="ECO:0000313" key="2">
    <source>
        <dbReference type="EMBL" id="VDN34553.1"/>
    </source>
</evidence>
<dbReference type="EMBL" id="UYRT01089127">
    <property type="protein sequence ID" value="VDN34553.1"/>
    <property type="molecule type" value="Genomic_DNA"/>
</dbReference>
<feature type="coiled-coil region" evidence="1">
    <location>
        <begin position="93"/>
        <end position="120"/>
    </location>
</feature>
<reference evidence="4" key="1">
    <citation type="submission" date="2016-06" db="UniProtKB">
        <authorList>
            <consortium name="WormBaseParasite"/>
        </authorList>
    </citation>
    <scope>IDENTIFICATION</scope>
</reference>
<sequence length="155" mass="18315">MRTVGRIRYETGQKAPVKTDSFYKPIARRPFESAPLVIPKVLQKELPYRLKPKVAQELRKKEEKLVEQHTAVILEPHESKIHQFMEMVDTLYEEKQKKDRQALEERVKKHRLEMAELDAQKVRGIKKTKKKICRALSKREQMKLRKALDSVTSHS</sequence>
<dbReference type="WBParaSite" id="GPUH_0001980001-mRNA-1">
    <property type="protein sequence ID" value="GPUH_0001980001-mRNA-1"/>
    <property type="gene ID" value="GPUH_0001980001"/>
</dbReference>
<organism evidence="4">
    <name type="scientific">Gongylonema pulchrum</name>
    <dbReference type="NCBI Taxonomy" id="637853"/>
    <lineage>
        <taxon>Eukaryota</taxon>
        <taxon>Metazoa</taxon>
        <taxon>Ecdysozoa</taxon>
        <taxon>Nematoda</taxon>
        <taxon>Chromadorea</taxon>
        <taxon>Rhabditida</taxon>
        <taxon>Spirurina</taxon>
        <taxon>Spiruromorpha</taxon>
        <taxon>Spiruroidea</taxon>
        <taxon>Gongylonematidae</taxon>
        <taxon>Gongylonema</taxon>
    </lineage>
</organism>
<dbReference type="Proteomes" id="UP000271098">
    <property type="component" value="Unassembled WGS sequence"/>
</dbReference>
<dbReference type="OrthoDB" id="10260897at2759"/>
<reference evidence="2 3" key="2">
    <citation type="submission" date="2018-11" db="EMBL/GenBank/DDBJ databases">
        <authorList>
            <consortium name="Pathogen Informatics"/>
        </authorList>
    </citation>
    <scope>NUCLEOTIDE SEQUENCE [LARGE SCALE GENOMIC DNA]</scope>
</reference>
<evidence type="ECO:0000256" key="1">
    <source>
        <dbReference type="SAM" id="Coils"/>
    </source>
</evidence>
<name>A0A183EFN4_9BILA</name>